<proteinExistence type="predicted"/>
<dbReference type="EMBL" id="KQ242185">
    <property type="protein sequence ID" value="KNC80201.1"/>
    <property type="molecule type" value="Genomic_DNA"/>
</dbReference>
<gene>
    <name evidence="2" type="ORF">SARC_07427</name>
</gene>
<dbReference type="InterPro" id="IPR011604">
    <property type="entry name" value="PDDEXK-like_dom_sf"/>
</dbReference>
<organism evidence="2 3">
    <name type="scientific">Sphaeroforma arctica JP610</name>
    <dbReference type="NCBI Taxonomy" id="667725"/>
    <lineage>
        <taxon>Eukaryota</taxon>
        <taxon>Ichthyosporea</taxon>
        <taxon>Ichthyophonida</taxon>
        <taxon>Sphaeroforma</taxon>
    </lineage>
</organism>
<dbReference type="AlphaFoldDB" id="A0A0L0FUH5"/>
<keyword evidence="3" id="KW-1185">Reference proteome</keyword>
<accession>A0A0L0FUH5</accession>
<evidence type="ECO:0000313" key="2">
    <source>
        <dbReference type="EMBL" id="KNC80201.1"/>
    </source>
</evidence>
<evidence type="ECO:0008006" key="4">
    <source>
        <dbReference type="Google" id="ProtNLM"/>
    </source>
</evidence>
<protein>
    <recommendedName>
        <fullName evidence="4">YqaJ viral recombinase domain-containing protein</fullName>
    </recommendedName>
</protein>
<evidence type="ECO:0000313" key="3">
    <source>
        <dbReference type="Proteomes" id="UP000054560"/>
    </source>
</evidence>
<dbReference type="GeneID" id="25907931"/>
<sequence>MDDGIIGGDNNDDDSEHSADEEADNDSDNEENRSDEDDTLTTNTSADGPPSDSNLRKVASKIIDSSFGRHFSSEAMKIGTKNESFILALLFKQKGTTTSDSDLRKAARKTIGSSFGRHFSSDAMKIGTKNELFIVALLFKQKVIQSIFDIGLVRMKMCPWIEVSADGVAILCPPSARQYTVTSSVEIKTVVAHGTINKRSAIARKYGVYFTCTV</sequence>
<feature type="region of interest" description="Disordered" evidence="1">
    <location>
        <begin position="1"/>
        <end position="55"/>
    </location>
</feature>
<dbReference type="Gene3D" id="3.90.320.10">
    <property type="match status" value="1"/>
</dbReference>
<reference evidence="2 3" key="1">
    <citation type="submission" date="2011-02" db="EMBL/GenBank/DDBJ databases">
        <title>The Genome Sequence of Sphaeroforma arctica JP610.</title>
        <authorList>
            <consortium name="The Broad Institute Genome Sequencing Platform"/>
            <person name="Russ C."/>
            <person name="Cuomo C."/>
            <person name="Young S.K."/>
            <person name="Zeng Q."/>
            <person name="Gargeya S."/>
            <person name="Alvarado L."/>
            <person name="Berlin A."/>
            <person name="Chapman S.B."/>
            <person name="Chen Z."/>
            <person name="Freedman E."/>
            <person name="Gellesch M."/>
            <person name="Goldberg J."/>
            <person name="Griggs A."/>
            <person name="Gujja S."/>
            <person name="Heilman E."/>
            <person name="Heiman D."/>
            <person name="Howarth C."/>
            <person name="Mehta T."/>
            <person name="Neiman D."/>
            <person name="Pearson M."/>
            <person name="Roberts A."/>
            <person name="Saif S."/>
            <person name="Shea T."/>
            <person name="Shenoy N."/>
            <person name="Sisk P."/>
            <person name="Stolte C."/>
            <person name="Sykes S."/>
            <person name="White J."/>
            <person name="Yandava C."/>
            <person name="Burger G."/>
            <person name="Gray M.W."/>
            <person name="Holland P.W.H."/>
            <person name="King N."/>
            <person name="Lang F.B.F."/>
            <person name="Roger A.J."/>
            <person name="Ruiz-Trillo I."/>
            <person name="Haas B."/>
            <person name="Nusbaum C."/>
            <person name="Birren B."/>
        </authorList>
    </citation>
    <scope>NUCLEOTIDE SEQUENCE [LARGE SCALE GENOMIC DNA]</scope>
    <source>
        <strain evidence="2 3">JP610</strain>
    </source>
</reference>
<feature type="compositionally biased region" description="Acidic residues" evidence="1">
    <location>
        <begin position="10"/>
        <end position="39"/>
    </location>
</feature>
<dbReference type="RefSeq" id="XP_014154103.1">
    <property type="nucleotide sequence ID" value="XM_014298628.1"/>
</dbReference>
<name>A0A0L0FUH5_9EUKA</name>
<dbReference type="Proteomes" id="UP000054560">
    <property type="component" value="Unassembled WGS sequence"/>
</dbReference>
<evidence type="ECO:0000256" key="1">
    <source>
        <dbReference type="SAM" id="MobiDB-lite"/>
    </source>
</evidence>